<evidence type="ECO:0000313" key="21">
    <source>
        <dbReference type="Proteomes" id="UP001219630"/>
    </source>
</evidence>
<evidence type="ECO:0000256" key="11">
    <source>
        <dbReference type="ARBA" id="ARBA00023136"/>
    </source>
</evidence>
<gene>
    <name evidence="20" type="ORF">O1Q98_08355</name>
</gene>
<evidence type="ECO:0000256" key="8">
    <source>
        <dbReference type="ARBA" id="ARBA00023004"/>
    </source>
</evidence>
<feature type="region of interest" description="Disordered" evidence="17">
    <location>
        <begin position="280"/>
        <end position="311"/>
    </location>
</feature>
<keyword evidence="5" id="KW-0410">Iron transport</keyword>
<dbReference type="RefSeq" id="WP_240632709.1">
    <property type="nucleotide sequence ID" value="NZ_CP114280.1"/>
</dbReference>
<dbReference type="Pfam" id="PF00593">
    <property type="entry name" value="TonB_dep_Rec_b-barrel"/>
    <property type="match status" value="1"/>
</dbReference>
<dbReference type="Gene3D" id="2.170.130.10">
    <property type="entry name" value="TonB-dependent receptor, plug domain"/>
    <property type="match status" value="1"/>
</dbReference>
<keyword evidence="9" id="KW-0406">Ion transport</keyword>
<reference evidence="20 21" key="1">
    <citation type="submission" date="2022-12" db="EMBL/GenBank/DDBJ databases">
        <title>Complete genome sequencing of Dickeya lacustris type strain LMG30899.</title>
        <authorList>
            <person name="Dobhal S."/>
            <person name="Arizala D."/>
            <person name="Arif M."/>
        </authorList>
    </citation>
    <scope>NUCLEOTIDE SEQUENCE [LARGE SCALE GENOMIC DNA]</scope>
    <source>
        <strain evidence="20 21">LMG30899</strain>
    </source>
</reference>
<evidence type="ECO:0000256" key="17">
    <source>
        <dbReference type="SAM" id="MobiDB-lite"/>
    </source>
</evidence>
<dbReference type="EMBL" id="CP114280">
    <property type="protein sequence ID" value="WFN57198.1"/>
    <property type="molecule type" value="Genomic_DNA"/>
</dbReference>
<evidence type="ECO:0000256" key="3">
    <source>
        <dbReference type="ARBA" id="ARBA00022448"/>
    </source>
</evidence>
<keyword evidence="12 20" id="KW-0675">Receptor</keyword>
<keyword evidence="7 18" id="KW-0732">Signal</keyword>
<evidence type="ECO:0000256" key="16">
    <source>
        <dbReference type="RuleBase" id="RU003357"/>
    </source>
</evidence>
<dbReference type="InterPro" id="IPR012910">
    <property type="entry name" value="Plug_dom"/>
</dbReference>
<comment type="subcellular location">
    <subcellularLocation>
        <location evidence="1 14">Cell outer membrane</location>
        <topology evidence="1 14">Multi-pass membrane protein</topology>
    </subcellularLocation>
</comment>
<dbReference type="SUPFAM" id="SSF56935">
    <property type="entry name" value="Porins"/>
    <property type="match status" value="1"/>
</dbReference>
<name>A0ABY8GB67_9GAMM</name>
<keyword evidence="10 16" id="KW-0798">TonB box</keyword>
<dbReference type="InterPro" id="IPR000531">
    <property type="entry name" value="Beta-barrel_TonB"/>
</dbReference>
<evidence type="ECO:0000256" key="2">
    <source>
        <dbReference type="ARBA" id="ARBA00009810"/>
    </source>
</evidence>
<keyword evidence="11 14" id="KW-0472">Membrane</keyword>
<evidence type="ECO:0000256" key="14">
    <source>
        <dbReference type="PROSITE-ProRule" id="PRU01360"/>
    </source>
</evidence>
<dbReference type="SMART" id="SM00965">
    <property type="entry name" value="STN"/>
    <property type="match status" value="1"/>
</dbReference>
<dbReference type="InterPro" id="IPR036942">
    <property type="entry name" value="Beta-barrel_TonB_sf"/>
</dbReference>
<keyword evidence="4 14" id="KW-1134">Transmembrane beta strand</keyword>
<evidence type="ECO:0000259" key="19">
    <source>
        <dbReference type="SMART" id="SM00965"/>
    </source>
</evidence>
<dbReference type="Gene3D" id="3.55.50.30">
    <property type="match status" value="1"/>
</dbReference>
<keyword evidence="3 14" id="KW-0813">Transport</keyword>
<feature type="compositionally biased region" description="Low complexity" evidence="17">
    <location>
        <begin position="242"/>
        <end position="263"/>
    </location>
</feature>
<keyword evidence="21" id="KW-1185">Reference proteome</keyword>
<evidence type="ECO:0000256" key="6">
    <source>
        <dbReference type="ARBA" id="ARBA00022692"/>
    </source>
</evidence>
<evidence type="ECO:0000256" key="18">
    <source>
        <dbReference type="SAM" id="SignalP"/>
    </source>
</evidence>
<dbReference type="NCBIfam" id="TIGR01783">
    <property type="entry name" value="TonB-siderophor"/>
    <property type="match status" value="1"/>
</dbReference>
<dbReference type="Pfam" id="PF07715">
    <property type="entry name" value="Plug"/>
    <property type="match status" value="1"/>
</dbReference>
<dbReference type="InterPro" id="IPR037066">
    <property type="entry name" value="Plug_dom_sf"/>
</dbReference>
<feature type="chain" id="PRO_5047313227" evidence="18">
    <location>
        <begin position="51"/>
        <end position="843"/>
    </location>
</feature>
<dbReference type="InterPro" id="IPR039426">
    <property type="entry name" value="TonB-dep_rcpt-like"/>
</dbReference>
<feature type="domain" description="Secretin/TonB short N-terminal" evidence="19">
    <location>
        <begin position="82"/>
        <end position="133"/>
    </location>
</feature>
<dbReference type="PROSITE" id="PS52016">
    <property type="entry name" value="TONB_DEPENDENT_REC_3"/>
    <property type="match status" value="1"/>
</dbReference>
<dbReference type="Proteomes" id="UP001219630">
    <property type="component" value="Chromosome"/>
</dbReference>
<keyword evidence="6 14" id="KW-0812">Transmembrane</keyword>
<evidence type="ECO:0000256" key="1">
    <source>
        <dbReference type="ARBA" id="ARBA00004571"/>
    </source>
</evidence>
<dbReference type="InterPro" id="IPR010105">
    <property type="entry name" value="TonB_sidphr_rcpt"/>
</dbReference>
<proteinExistence type="inferred from homology"/>
<evidence type="ECO:0000256" key="7">
    <source>
        <dbReference type="ARBA" id="ARBA00022729"/>
    </source>
</evidence>
<accession>A0ABY8GB67</accession>
<evidence type="ECO:0000256" key="9">
    <source>
        <dbReference type="ARBA" id="ARBA00023065"/>
    </source>
</evidence>
<dbReference type="PROSITE" id="PS01156">
    <property type="entry name" value="TONB_DEPENDENT_REC_2"/>
    <property type="match status" value="1"/>
</dbReference>
<dbReference type="Gene3D" id="2.40.170.20">
    <property type="entry name" value="TonB-dependent receptor, beta-barrel domain"/>
    <property type="match status" value="1"/>
</dbReference>
<evidence type="ECO:0000256" key="15">
    <source>
        <dbReference type="PROSITE-ProRule" id="PRU10144"/>
    </source>
</evidence>
<keyword evidence="13 14" id="KW-0998">Cell outer membrane</keyword>
<feature type="region of interest" description="Disordered" evidence="17">
    <location>
        <begin position="1"/>
        <end position="21"/>
    </location>
</feature>
<organism evidence="20 21">
    <name type="scientific">Dickeya lacustris</name>
    <dbReference type="NCBI Taxonomy" id="2259638"/>
    <lineage>
        <taxon>Bacteria</taxon>
        <taxon>Pseudomonadati</taxon>
        <taxon>Pseudomonadota</taxon>
        <taxon>Gammaproteobacteria</taxon>
        <taxon>Enterobacterales</taxon>
        <taxon>Pectobacteriaceae</taxon>
        <taxon>Dickeya</taxon>
    </lineage>
</organism>
<sequence length="843" mass="92690">MMHTPSAPITPLPLSTGQPNTRWPNTSVKMLALALHLALPILSYSHTAHAATTPAHTGSHHYAVAAGPLSHQLNQLAAQLGIYLVADASLTQNLSGPARQGNANVSDALRHLLSDSGLMAIAEPDGSYLLKKQPAPPTPSGAASIAGDEMYVTQRLNLNGPTEDTGAYTTRQLSTATRLTLSPRETPQSVSVVTRQQMDDQHMTSLEDAMTTSTGVTVVKENSYQSRFQSRGFMMDNVQEDGTGSSFQSSVSGMGSAESSSESPDLAIYDRLEILRGASGLLQGNGEPGGTVNLVRKKPTSDVRRTLSTSAGSWDNYRQEADVSGPLNQEGSLRGRFVGVTQKKDSFVNEMHSERHVMYGTLAYDLTPDTTLTTGLNWQKTHTVPDLYGVPMSTDYSSLNLSRDTFLGASWNRITFEKINTFAEIEHHFNNDWTLKSTLNYTHSSALGRFTGIFGNGTSGVGSSGTGRLNNLLERDNQGAQWSYTLSANGPFEWLGRSHELVAGIDYQKEHFDNLFGRITDTRVVNVYHWNPAALTEPRWPGYSNNYTYDLEQKGLFTTSRFTLADDWKLIVGARYSQFNYSNNLRNLNSGAASSTHFSASDQITPYGGLLWNFAEHYTWYLSYADIYKPQENIDRNGNLLPAVTGKNYETGVKGEFFDGALNTSAALFRIVQQNRPLEDVNCPGTLTCYRADGEVESQGLELEAAGKLATGLQLAAGYTLTNSKYLSADDSSQGRRYSLNTPQHQFKLYTRYQLPGRWNAWTIGAGLTAQTDTTTSRGITQGGYTLLNANLNYRYNDNLSFNLAGYNLTDKVYYVNVSNRHRGGNNFYGDPRNLMLTAKWAF</sequence>
<dbReference type="PANTHER" id="PTHR32552">
    <property type="entry name" value="FERRICHROME IRON RECEPTOR-RELATED"/>
    <property type="match status" value="1"/>
</dbReference>
<evidence type="ECO:0000256" key="12">
    <source>
        <dbReference type="ARBA" id="ARBA00023170"/>
    </source>
</evidence>
<evidence type="ECO:0000256" key="4">
    <source>
        <dbReference type="ARBA" id="ARBA00022452"/>
    </source>
</evidence>
<dbReference type="PANTHER" id="PTHR32552:SF74">
    <property type="entry name" value="HYDROXAMATE SIDEROPHORE RECEPTOR FHUE"/>
    <property type="match status" value="1"/>
</dbReference>
<dbReference type="InterPro" id="IPR010917">
    <property type="entry name" value="TonB_rcpt_CS"/>
</dbReference>
<evidence type="ECO:0000256" key="5">
    <source>
        <dbReference type="ARBA" id="ARBA00022496"/>
    </source>
</evidence>
<feature type="short sequence motif" description="TonB C-terminal box" evidence="15">
    <location>
        <begin position="826"/>
        <end position="843"/>
    </location>
</feature>
<evidence type="ECO:0000256" key="13">
    <source>
        <dbReference type="ARBA" id="ARBA00023237"/>
    </source>
</evidence>
<evidence type="ECO:0000256" key="10">
    <source>
        <dbReference type="ARBA" id="ARBA00023077"/>
    </source>
</evidence>
<dbReference type="InterPro" id="IPR011662">
    <property type="entry name" value="Secretin/TonB_short_N"/>
</dbReference>
<evidence type="ECO:0000313" key="20">
    <source>
        <dbReference type="EMBL" id="WFN57198.1"/>
    </source>
</evidence>
<protein>
    <submittedName>
        <fullName evidence="20">TonB-dependent siderophore receptor</fullName>
    </submittedName>
</protein>
<dbReference type="CDD" id="cd01347">
    <property type="entry name" value="ligand_gated_channel"/>
    <property type="match status" value="1"/>
</dbReference>
<feature type="region of interest" description="Disordered" evidence="17">
    <location>
        <begin position="239"/>
        <end position="263"/>
    </location>
</feature>
<feature type="signal peptide" evidence="18">
    <location>
        <begin position="1"/>
        <end position="50"/>
    </location>
</feature>
<keyword evidence="8" id="KW-0408">Iron</keyword>
<comment type="similarity">
    <text evidence="2 14 16">Belongs to the TonB-dependent receptor family.</text>
</comment>